<dbReference type="GO" id="GO:0032993">
    <property type="term" value="C:protein-DNA complex"/>
    <property type="evidence" value="ECO:0007669"/>
    <property type="project" value="TreeGrafter"/>
</dbReference>
<dbReference type="PRINTS" id="PR00039">
    <property type="entry name" value="HTHLYSR"/>
</dbReference>
<dbReference type="GO" id="GO:0003677">
    <property type="term" value="F:DNA binding"/>
    <property type="evidence" value="ECO:0007669"/>
    <property type="project" value="UniProtKB-KW"/>
</dbReference>
<dbReference type="InterPro" id="IPR000847">
    <property type="entry name" value="LysR_HTH_N"/>
</dbReference>
<dbReference type="Pfam" id="PF03466">
    <property type="entry name" value="LysR_substrate"/>
    <property type="match status" value="1"/>
</dbReference>
<evidence type="ECO:0000256" key="4">
    <source>
        <dbReference type="ARBA" id="ARBA00023163"/>
    </source>
</evidence>
<evidence type="ECO:0000259" key="5">
    <source>
        <dbReference type="PROSITE" id="PS50931"/>
    </source>
</evidence>
<evidence type="ECO:0000256" key="1">
    <source>
        <dbReference type="ARBA" id="ARBA00009437"/>
    </source>
</evidence>
<keyword evidence="3" id="KW-0238">DNA-binding</keyword>
<evidence type="ECO:0000256" key="3">
    <source>
        <dbReference type="ARBA" id="ARBA00023125"/>
    </source>
</evidence>
<evidence type="ECO:0000313" key="6">
    <source>
        <dbReference type="EMBL" id="XCN14045.1"/>
    </source>
</evidence>
<sequence length="328" mass="35875">MDVELRHARLVVAIATARSISKAAARLDLPQPALSSQLRRIERELGGEIFARSHLGVVPTPLGERLLPMFVDLARSGDALLAEASTATMDTLLVGNVEWTPPALREAITASLPTVDIQTETVDPADAMEALREGRLNLALVPKVLTEPVNKAGQVPLSTAVVVNEPVWLALPVDHPISGPDPVDPTQVGSLDWVRYARGHWFQGVEEEAFADLVGDTPTSAHRVGGHHEAMSWVRDAGMAALTTPTGATKDVQLVPVAHAHTCELLLVWRSEAISRTVLEKLLESVRRYYCVYANSIPHYWSWMAAHPEQFREVEQYLPRGPRSSVAQ</sequence>
<dbReference type="RefSeq" id="WP_100560503.1">
    <property type="nucleotide sequence ID" value="NZ_CP136798.1"/>
</dbReference>
<gene>
    <name evidence="6" type="ORF">R1Y80_10395</name>
</gene>
<dbReference type="SUPFAM" id="SSF46785">
    <property type="entry name" value="Winged helix' DNA-binding domain"/>
    <property type="match status" value="1"/>
</dbReference>
<accession>A0AAU8KEJ4</accession>
<protein>
    <submittedName>
        <fullName evidence="6">LysR family transcriptional regulator</fullName>
    </submittedName>
</protein>
<keyword evidence="4" id="KW-0804">Transcription</keyword>
<reference evidence="6" key="1">
    <citation type="submission" date="2023-10" db="EMBL/GenBank/DDBJ databases">
        <title>Complete genome sequence of Streptomyces sp. JL1001.</title>
        <authorList>
            <person name="Jiang L."/>
        </authorList>
    </citation>
    <scope>NUCLEOTIDE SEQUENCE</scope>
    <source>
        <strain evidence="6">JL1001</strain>
    </source>
</reference>
<dbReference type="PANTHER" id="PTHR30346:SF0">
    <property type="entry name" value="HCA OPERON TRANSCRIPTIONAL ACTIVATOR HCAR"/>
    <property type="match status" value="1"/>
</dbReference>
<dbReference type="InterPro" id="IPR036390">
    <property type="entry name" value="WH_DNA-bd_sf"/>
</dbReference>
<dbReference type="InterPro" id="IPR005119">
    <property type="entry name" value="LysR_subst-bd"/>
</dbReference>
<comment type="similarity">
    <text evidence="1">Belongs to the LysR transcriptional regulatory family.</text>
</comment>
<dbReference type="PROSITE" id="PS50931">
    <property type="entry name" value="HTH_LYSR"/>
    <property type="match status" value="1"/>
</dbReference>
<proteinExistence type="inferred from homology"/>
<dbReference type="Pfam" id="PF00126">
    <property type="entry name" value="HTH_1"/>
    <property type="match status" value="1"/>
</dbReference>
<dbReference type="AlphaFoldDB" id="A0AAU8KEJ4"/>
<dbReference type="Gene3D" id="1.10.10.10">
    <property type="entry name" value="Winged helix-like DNA-binding domain superfamily/Winged helix DNA-binding domain"/>
    <property type="match status" value="1"/>
</dbReference>
<name>A0AAU8KEJ4_9ACTN</name>
<keyword evidence="2" id="KW-0805">Transcription regulation</keyword>
<evidence type="ECO:0000256" key="2">
    <source>
        <dbReference type="ARBA" id="ARBA00023015"/>
    </source>
</evidence>
<feature type="domain" description="HTH lysR-type" evidence="5">
    <location>
        <begin position="3"/>
        <end position="60"/>
    </location>
</feature>
<dbReference type="GO" id="GO:0003700">
    <property type="term" value="F:DNA-binding transcription factor activity"/>
    <property type="evidence" value="ECO:0007669"/>
    <property type="project" value="InterPro"/>
</dbReference>
<dbReference type="EMBL" id="CP136798">
    <property type="protein sequence ID" value="XCN14045.1"/>
    <property type="molecule type" value="Genomic_DNA"/>
</dbReference>
<dbReference type="SUPFAM" id="SSF53850">
    <property type="entry name" value="Periplasmic binding protein-like II"/>
    <property type="match status" value="1"/>
</dbReference>
<dbReference type="InterPro" id="IPR036388">
    <property type="entry name" value="WH-like_DNA-bd_sf"/>
</dbReference>
<dbReference type="Gene3D" id="3.40.190.10">
    <property type="entry name" value="Periplasmic binding protein-like II"/>
    <property type="match status" value="2"/>
</dbReference>
<organism evidence="6">
    <name type="scientific">Streptomyces sp. JL1001</name>
    <dbReference type="NCBI Taxonomy" id="3078227"/>
    <lineage>
        <taxon>Bacteria</taxon>
        <taxon>Bacillati</taxon>
        <taxon>Actinomycetota</taxon>
        <taxon>Actinomycetes</taxon>
        <taxon>Kitasatosporales</taxon>
        <taxon>Streptomycetaceae</taxon>
        <taxon>Streptomyces</taxon>
    </lineage>
</organism>
<dbReference type="PANTHER" id="PTHR30346">
    <property type="entry name" value="TRANSCRIPTIONAL DUAL REGULATOR HCAR-RELATED"/>
    <property type="match status" value="1"/>
</dbReference>